<evidence type="ECO:0000256" key="6">
    <source>
        <dbReference type="ARBA" id="ARBA00022741"/>
    </source>
</evidence>
<dbReference type="PROSITE" id="PS00211">
    <property type="entry name" value="ABC_TRANSPORTER_1"/>
    <property type="match status" value="1"/>
</dbReference>
<evidence type="ECO:0000256" key="4">
    <source>
        <dbReference type="ARBA" id="ARBA00022475"/>
    </source>
</evidence>
<keyword evidence="4" id="KW-1003">Cell membrane</keyword>
<dbReference type="PROSITE" id="PS50893">
    <property type="entry name" value="ABC_TRANSPORTER_2"/>
    <property type="match status" value="1"/>
</dbReference>
<dbReference type="RefSeq" id="WP_377122882.1">
    <property type="nucleotide sequence ID" value="NZ_JBHRSD010000011.1"/>
</dbReference>
<dbReference type="EMBL" id="JBHRSD010000011">
    <property type="protein sequence ID" value="MFC3032417.1"/>
    <property type="molecule type" value="Genomic_DNA"/>
</dbReference>
<dbReference type="InterPro" id="IPR050319">
    <property type="entry name" value="ABC_transp_ATP-bind"/>
</dbReference>
<dbReference type="SMART" id="SM00382">
    <property type="entry name" value="AAA"/>
    <property type="match status" value="1"/>
</dbReference>
<dbReference type="Pfam" id="PF00005">
    <property type="entry name" value="ABC_tran"/>
    <property type="match status" value="1"/>
</dbReference>
<comment type="subcellular location">
    <subcellularLocation>
        <location evidence="1">Cell inner membrane</location>
        <topology evidence="1">Peripheral membrane protein</topology>
    </subcellularLocation>
</comment>
<comment type="caution">
    <text evidence="10">The sequence shown here is derived from an EMBL/GenBank/DDBJ whole genome shotgun (WGS) entry which is preliminary data.</text>
</comment>
<dbReference type="InterPro" id="IPR027417">
    <property type="entry name" value="P-loop_NTPase"/>
</dbReference>
<dbReference type="PANTHER" id="PTHR43776">
    <property type="entry name" value="TRANSPORT ATP-BINDING PROTEIN"/>
    <property type="match status" value="1"/>
</dbReference>
<evidence type="ECO:0000256" key="8">
    <source>
        <dbReference type="ARBA" id="ARBA00023136"/>
    </source>
</evidence>
<evidence type="ECO:0000256" key="7">
    <source>
        <dbReference type="ARBA" id="ARBA00022840"/>
    </source>
</evidence>
<dbReference type="GO" id="GO:0005524">
    <property type="term" value="F:ATP binding"/>
    <property type="evidence" value="ECO:0007669"/>
    <property type="project" value="UniProtKB-KW"/>
</dbReference>
<evidence type="ECO:0000259" key="9">
    <source>
        <dbReference type="PROSITE" id="PS50893"/>
    </source>
</evidence>
<keyword evidence="8" id="KW-0472">Membrane</keyword>
<dbReference type="SUPFAM" id="SSF52540">
    <property type="entry name" value="P-loop containing nucleoside triphosphate hydrolases"/>
    <property type="match status" value="1"/>
</dbReference>
<reference evidence="11" key="1">
    <citation type="journal article" date="2019" name="Int. J. Syst. Evol. Microbiol.">
        <title>The Global Catalogue of Microorganisms (GCM) 10K type strain sequencing project: providing services to taxonomists for standard genome sequencing and annotation.</title>
        <authorList>
            <consortium name="The Broad Institute Genomics Platform"/>
            <consortium name="The Broad Institute Genome Sequencing Center for Infectious Disease"/>
            <person name="Wu L."/>
            <person name="Ma J."/>
        </authorList>
    </citation>
    <scope>NUCLEOTIDE SEQUENCE [LARGE SCALE GENOMIC DNA]</scope>
    <source>
        <strain evidence="11">KCTC 42730</strain>
    </source>
</reference>
<dbReference type="InterPro" id="IPR003439">
    <property type="entry name" value="ABC_transporter-like_ATP-bd"/>
</dbReference>
<keyword evidence="5" id="KW-0997">Cell inner membrane</keyword>
<keyword evidence="11" id="KW-1185">Reference proteome</keyword>
<evidence type="ECO:0000313" key="10">
    <source>
        <dbReference type="EMBL" id="MFC3032417.1"/>
    </source>
</evidence>
<sequence>MQPVLKVQALNKTFRLRAGLFRRRSLKVLNDISFTVSEGETLAVIGETGSGKSTLARVLAGADNADSGQILLGCDTVEDDGRRDTGCRHIRLIFQDSNRSLNPGLTVGDVLDDCLRFNTQLTEHQRQLKINETLAKVGLLADHQSYYPHMFSGGQLQRVALARALILDPKVLVLDEALSSLDPSVRAQIVNLLLKLQKETGLCFILITHHLSLVRHMSDQVMVMHRGKVVEYGATGAVFDNPKSTITQRLLTY</sequence>
<evidence type="ECO:0000256" key="3">
    <source>
        <dbReference type="ARBA" id="ARBA00022448"/>
    </source>
</evidence>
<gene>
    <name evidence="10" type="ORF">ACFOEE_07800</name>
</gene>
<feature type="domain" description="ABC transporter" evidence="9">
    <location>
        <begin position="5"/>
        <end position="251"/>
    </location>
</feature>
<comment type="similarity">
    <text evidence="2">Belongs to the ABC transporter superfamily.</text>
</comment>
<dbReference type="CDD" id="cd03257">
    <property type="entry name" value="ABC_NikE_OppD_transporters"/>
    <property type="match status" value="1"/>
</dbReference>
<keyword evidence="7 10" id="KW-0067">ATP-binding</keyword>
<organism evidence="10 11">
    <name type="scientific">Pseudoalteromonas fenneropenaei</name>
    <dbReference type="NCBI Taxonomy" id="1737459"/>
    <lineage>
        <taxon>Bacteria</taxon>
        <taxon>Pseudomonadati</taxon>
        <taxon>Pseudomonadota</taxon>
        <taxon>Gammaproteobacteria</taxon>
        <taxon>Alteromonadales</taxon>
        <taxon>Pseudoalteromonadaceae</taxon>
        <taxon>Pseudoalteromonas</taxon>
    </lineage>
</organism>
<evidence type="ECO:0000256" key="2">
    <source>
        <dbReference type="ARBA" id="ARBA00005417"/>
    </source>
</evidence>
<dbReference type="Proteomes" id="UP001595453">
    <property type="component" value="Unassembled WGS sequence"/>
</dbReference>
<evidence type="ECO:0000313" key="11">
    <source>
        <dbReference type="Proteomes" id="UP001595453"/>
    </source>
</evidence>
<keyword evidence="6" id="KW-0547">Nucleotide-binding</keyword>
<proteinExistence type="inferred from homology"/>
<dbReference type="InterPro" id="IPR017871">
    <property type="entry name" value="ABC_transporter-like_CS"/>
</dbReference>
<evidence type="ECO:0000256" key="5">
    <source>
        <dbReference type="ARBA" id="ARBA00022519"/>
    </source>
</evidence>
<dbReference type="Gene3D" id="3.40.50.300">
    <property type="entry name" value="P-loop containing nucleotide triphosphate hydrolases"/>
    <property type="match status" value="1"/>
</dbReference>
<evidence type="ECO:0000256" key="1">
    <source>
        <dbReference type="ARBA" id="ARBA00004417"/>
    </source>
</evidence>
<keyword evidence="3" id="KW-0813">Transport</keyword>
<dbReference type="InterPro" id="IPR003593">
    <property type="entry name" value="AAA+_ATPase"/>
</dbReference>
<dbReference type="PANTHER" id="PTHR43776:SF4">
    <property type="entry name" value="PUTRESCINE EXPORT SYSTEM ATP-BINDING PROTEIN SAPF"/>
    <property type="match status" value="1"/>
</dbReference>
<protein>
    <submittedName>
        <fullName evidence="10">ATP-binding cassette domain-containing protein</fullName>
    </submittedName>
</protein>
<name>A0ABV7CII2_9GAMM</name>
<accession>A0ABV7CII2</accession>